<evidence type="ECO:0008006" key="4">
    <source>
        <dbReference type="Google" id="ProtNLM"/>
    </source>
</evidence>
<feature type="signal peptide" evidence="1">
    <location>
        <begin position="1"/>
        <end position="21"/>
    </location>
</feature>
<accession>A0A9W9EKS8</accession>
<dbReference type="EMBL" id="JAPQKH010000008">
    <property type="protein sequence ID" value="KAJ5083530.1"/>
    <property type="molecule type" value="Genomic_DNA"/>
</dbReference>
<sequence>MASRSIVSCAMLLWRQLASQAMRSSRHVNGSALHQVKLTAQSRQELKSHPSQAILFNDAAVIGLQLSSSR</sequence>
<gene>
    <name evidence="2" type="ORF">N7456_012957</name>
</gene>
<evidence type="ECO:0000313" key="2">
    <source>
        <dbReference type="EMBL" id="KAJ5083530.1"/>
    </source>
</evidence>
<reference evidence="2" key="2">
    <citation type="journal article" date="2023" name="IMA Fungus">
        <title>Comparative genomic study of the Penicillium genus elucidates a diverse pangenome and 15 lateral gene transfer events.</title>
        <authorList>
            <person name="Petersen C."/>
            <person name="Sorensen T."/>
            <person name="Nielsen M.R."/>
            <person name="Sondergaard T.E."/>
            <person name="Sorensen J.L."/>
            <person name="Fitzpatrick D.A."/>
            <person name="Frisvad J.C."/>
            <person name="Nielsen K.L."/>
        </authorList>
    </citation>
    <scope>NUCLEOTIDE SEQUENCE</scope>
    <source>
        <strain evidence="2">IBT 30069</strain>
    </source>
</reference>
<evidence type="ECO:0000256" key="1">
    <source>
        <dbReference type="SAM" id="SignalP"/>
    </source>
</evidence>
<dbReference type="AlphaFoldDB" id="A0A9W9EKS8"/>
<protein>
    <recommendedName>
        <fullName evidence="4">Secreted protein</fullName>
    </recommendedName>
</protein>
<dbReference type="Proteomes" id="UP001149165">
    <property type="component" value="Unassembled WGS sequence"/>
</dbReference>
<keyword evidence="1" id="KW-0732">Signal</keyword>
<comment type="caution">
    <text evidence="2">The sequence shown here is derived from an EMBL/GenBank/DDBJ whole genome shotgun (WGS) entry which is preliminary data.</text>
</comment>
<keyword evidence="3" id="KW-1185">Reference proteome</keyword>
<proteinExistence type="predicted"/>
<organism evidence="2 3">
    <name type="scientific">Penicillium angulare</name>
    <dbReference type="NCBI Taxonomy" id="116970"/>
    <lineage>
        <taxon>Eukaryota</taxon>
        <taxon>Fungi</taxon>
        <taxon>Dikarya</taxon>
        <taxon>Ascomycota</taxon>
        <taxon>Pezizomycotina</taxon>
        <taxon>Eurotiomycetes</taxon>
        <taxon>Eurotiomycetidae</taxon>
        <taxon>Eurotiales</taxon>
        <taxon>Aspergillaceae</taxon>
        <taxon>Penicillium</taxon>
    </lineage>
</organism>
<feature type="chain" id="PRO_5040947868" description="Secreted protein" evidence="1">
    <location>
        <begin position="22"/>
        <end position="70"/>
    </location>
</feature>
<reference evidence="2" key="1">
    <citation type="submission" date="2022-11" db="EMBL/GenBank/DDBJ databases">
        <authorList>
            <person name="Petersen C."/>
        </authorList>
    </citation>
    <scope>NUCLEOTIDE SEQUENCE</scope>
    <source>
        <strain evidence="2">IBT 30069</strain>
    </source>
</reference>
<name>A0A9W9EKS8_9EURO</name>
<evidence type="ECO:0000313" key="3">
    <source>
        <dbReference type="Proteomes" id="UP001149165"/>
    </source>
</evidence>